<organism evidence="1">
    <name type="scientific">Fundidesulfovibrio putealis</name>
    <dbReference type="NCBI Taxonomy" id="270496"/>
    <lineage>
        <taxon>Bacteria</taxon>
        <taxon>Pseudomonadati</taxon>
        <taxon>Thermodesulfobacteriota</taxon>
        <taxon>Desulfovibrionia</taxon>
        <taxon>Desulfovibrionales</taxon>
        <taxon>Desulfovibrionaceae</taxon>
        <taxon>Fundidesulfovibrio</taxon>
    </lineage>
</organism>
<proteinExistence type="predicted"/>
<dbReference type="EMBL" id="DSRP01000020">
    <property type="protein sequence ID" value="HGG91378.1"/>
    <property type="molecule type" value="Genomic_DNA"/>
</dbReference>
<accession>A0A7C3WFW8</accession>
<protein>
    <submittedName>
        <fullName evidence="1">Uncharacterized protein</fullName>
    </submittedName>
</protein>
<name>A0A7C3WFW8_9BACT</name>
<reference evidence="1" key="1">
    <citation type="journal article" date="2020" name="mSystems">
        <title>Genome- and Community-Level Interaction Insights into Carbon Utilization and Element Cycling Functions of Hydrothermarchaeota in Hydrothermal Sediment.</title>
        <authorList>
            <person name="Zhou Z."/>
            <person name="Liu Y."/>
            <person name="Xu W."/>
            <person name="Pan J."/>
            <person name="Luo Z.H."/>
            <person name="Li M."/>
        </authorList>
    </citation>
    <scope>NUCLEOTIDE SEQUENCE [LARGE SCALE GENOMIC DNA]</scope>
    <source>
        <strain evidence="1">SpSt-413</strain>
    </source>
</reference>
<evidence type="ECO:0000313" key="1">
    <source>
        <dbReference type="EMBL" id="HGG91378.1"/>
    </source>
</evidence>
<dbReference type="AlphaFoldDB" id="A0A7C3WFW8"/>
<sequence length="152" mass="16107">MLAPGWSGVSLAADLDALERSLAPGNDALARVLPELDALAGPMSRDVLDGKADIHVFYGMAVARMLYEHCRDAISLLRSARAQECPALEAALVRQLGDTAVRLEGAADLIAGSLPMTASPRVGILSKATVEALRIYLVPLKAFTAVEGRREL</sequence>
<comment type="caution">
    <text evidence="1">The sequence shown here is derived from an EMBL/GenBank/DDBJ whole genome shotgun (WGS) entry which is preliminary data.</text>
</comment>
<gene>
    <name evidence="1" type="ORF">ENR59_00305</name>
</gene>